<sequence length="214" mass="24498">MEALDNQFEFQGDETKKSPCLQENGSQTSVLQPSHQVHEQTGEKSISADNVSSERLERGLLLYGCPHYRRRCRIRAPCCNETFDCRHCHNEAKNSINVERKLRHDLPRHEVQKVICSLCGTEQEVRQVCINCGVCIGKYFCGTCKLFDDDASKRQYHCNGCGICRIGGRENFFHCSTCGRLLILCHLFLFSKICYAVFRLNINLFISFLGFVSE</sequence>
<feature type="domain" description="CHY-type" evidence="6">
    <location>
        <begin position="58"/>
        <end position="134"/>
    </location>
</feature>
<dbReference type="EMBL" id="GDJX01007152">
    <property type="protein sequence ID" value="JAT60784.1"/>
    <property type="molecule type" value="Transcribed_RNA"/>
</dbReference>
<dbReference type="InterPro" id="IPR037275">
    <property type="entry name" value="Znf_CTCHY_sf"/>
</dbReference>
<dbReference type="SUPFAM" id="SSF161219">
    <property type="entry name" value="CHY zinc finger-like"/>
    <property type="match status" value="1"/>
</dbReference>
<evidence type="ECO:0000259" key="7">
    <source>
        <dbReference type="PROSITE" id="PS51270"/>
    </source>
</evidence>
<evidence type="ECO:0000256" key="1">
    <source>
        <dbReference type="ARBA" id="ARBA00022723"/>
    </source>
</evidence>
<dbReference type="InterPro" id="IPR017921">
    <property type="entry name" value="Znf_CTCHY"/>
</dbReference>
<feature type="region of interest" description="Disordered" evidence="5">
    <location>
        <begin position="1"/>
        <end position="49"/>
    </location>
</feature>
<dbReference type="PANTHER" id="PTHR21319">
    <property type="entry name" value="RING FINGER AND CHY ZINC FINGER DOMAIN-CONTAINING PROTEIN 1"/>
    <property type="match status" value="1"/>
</dbReference>
<reference evidence="9" key="1">
    <citation type="submission" date="2015-07" db="EMBL/GenBank/DDBJ databases">
        <title>Transcriptome Assembly of Anthurium amnicola.</title>
        <authorList>
            <person name="Suzuki J."/>
        </authorList>
    </citation>
    <scope>NUCLEOTIDE SEQUENCE</scope>
</reference>
<dbReference type="PANTHER" id="PTHR21319:SF53">
    <property type="entry name" value="RING FINGER AND CHY ZINC FINGER DOMAIN-CONTAINING PROTEIN 1"/>
    <property type="match status" value="1"/>
</dbReference>
<evidence type="ECO:0000256" key="4">
    <source>
        <dbReference type="PROSITE-ProRule" id="PRU00601"/>
    </source>
</evidence>
<dbReference type="EMBL" id="GDJX01017345">
    <property type="protein sequence ID" value="JAT50591.1"/>
    <property type="molecule type" value="Transcribed_RNA"/>
</dbReference>
<dbReference type="InterPro" id="IPR008913">
    <property type="entry name" value="Znf_CHY"/>
</dbReference>
<protein>
    <submittedName>
        <fullName evidence="9">Putative RING finger protein C2F3.16</fullName>
    </submittedName>
</protein>
<dbReference type="GO" id="GO:0005634">
    <property type="term" value="C:nucleus"/>
    <property type="evidence" value="ECO:0007669"/>
    <property type="project" value="TreeGrafter"/>
</dbReference>
<feature type="compositionally biased region" description="Polar residues" evidence="5">
    <location>
        <begin position="21"/>
        <end position="35"/>
    </location>
</feature>
<keyword evidence="1" id="KW-0479">Metal-binding</keyword>
<dbReference type="GO" id="GO:0016567">
    <property type="term" value="P:protein ubiquitination"/>
    <property type="evidence" value="ECO:0007669"/>
    <property type="project" value="TreeGrafter"/>
</dbReference>
<dbReference type="Pfam" id="PF05495">
    <property type="entry name" value="zf-CHY"/>
    <property type="match status" value="1"/>
</dbReference>
<dbReference type="GO" id="GO:0061630">
    <property type="term" value="F:ubiquitin protein ligase activity"/>
    <property type="evidence" value="ECO:0007669"/>
    <property type="project" value="TreeGrafter"/>
</dbReference>
<dbReference type="PROSITE" id="PS51270">
    <property type="entry name" value="ZF_CTCHY"/>
    <property type="match status" value="1"/>
</dbReference>
<evidence type="ECO:0000313" key="8">
    <source>
        <dbReference type="EMBL" id="JAT50591.1"/>
    </source>
</evidence>
<accession>A0A1D1Z1M9</accession>
<name>A0A1D1Z1M9_9ARAE</name>
<dbReference type="InterPro" id="IPR037274">
    <property type="entry name" value="Znf_CHY_sf"/>
</dbReference>
<evidence type="ECO:0000256" key="3">
    <source>
        <dbReference type="ARBA" id="ARBA00022833"/>
    </source>
</evidence>
<dbReference type="GO" id="GO:0006511">
    <property type="term" value="P:ubiquitin-dependent protein catabolic process"/>
    <property type="evidence" value="ECO:0007669"/>
    <property type="project" value="TreeGrafter"/>
</dbReference>
<dbReference type="GO" id="GO:0008270">
    <property type="term" value="F:zinc ion binding"/>
    <property type="evidence" value="ECO:0007669"/>
    <property type="project" value="UniProtKB-KW"/>
</dbReference>
<evidence type="ECO:0000313" key="9">
    <source>
        <dbReference type="EMBL" id="JAT60784.1"/>
    </source>
</evidence>
<dbReference type="AlphaFoldDB" id="A0A1D1Z1M9"/>
<feature type="domain" description="CTCHY-type" evidence="7">
    <location>
        <begin position="136"/>
        <end position="201"/>
    </location>
</feature>
<keyword evidence="3" id="KW-0862">Zinc</keyword>
<dbReference type="SUPFAM" id="SSF161245">
    <property type="entry name" value="Zinc hairpin stack"/>
    <property type="match status" value="1"/>
</dbReference>
<evidence type="ECO:0000259" key="6">
    <source>
        <dbReference type="PROSITE" id="PS51266"/>
    </source>
</evidence>
<gene>
    <name evidence="9" type="primary">SPAC2F3.16_16</name>
    <name evidence="8" type="synonym">SPAC2F3.16_15</name>
    <name evidence="8" type="ORF">g.124103</name>
    <name evidence="9" type="ORF">g.124106</name>
</gene>
<organism evidence="9">
    <name type="scientific">Anthurium amnicola</name>
    <dbReference type="NCBI Taxonomy" id="1678845"/>
    <lineage>
        <taxon>Eukaryota</taxon>
        <taxon>Viridiplantae</taxon>
        <taxon>Streptophyta</taxon>
        <taxon>Embryophyta</taxon>
        <taxon>Tracheophyta</taxon>
        <taxon>Spermatophyta</taxon>
        <taxon>Magnoliopsida</taxon>
        <taxon>Liliopsida</taxon>
        <taxon>Araceae</taxon>
        <taxon>Pothoideae</taxon>
        <taxon>Potheae</taxon>
        <taxon>Anthurium</taxon>
    </lineage>
</organism>
<proteinExistence type="predicted"/>
<evidence type="ECO:0000256" key="2">
    <source>
        <dbReference type="ARBA" id="ARBA00022771"/>
    </source>
</evidence>
<evidence type="ECO:0000256" key="5">
    <source>
        <dbReference type="SAM" id="MobiDB-lite"/>
    </source>
</evidence>
<dbReference type="PROSITE" id="PS51266">
    <property type="entry name" value="ZF_CHY"/>
    <property type="match status" value="1"/>
</dbReference>
<keyword evidence="2 4" id="KW-0863">Zinc-finger</keyword>